<dbReference type="Gene3D" id="2.60.40.420">
    <property type="entry name" value="Cupredoxins - blue copper proteins"/>
    <property type="match status" value="1"/>
</dbReference>
<dbReference type="InterPro" id="IPR008972">
    <property type="entry name" value="Cupredoxin"/>
</dbReference>
<dbReference type="InterPro" id="IPR008969">
    <property type="entry name" value="CarboxyPept-like_regulatory"/>
</dbReference>
<reference evidence="2" key="1">
    <citation type="journal article" date="2019" name="Int. J. Syst. Evol. Microbiol.">
        <title>The Global Catalogue of Microorganisms (GCM) 10K type strain sequencing project: providing services to taxonomists for standard genome sequencing and annotation.</title>
        <authorList>
            <consortium name="The Broad Institute Genomics Platform"/>
            <consortium name="The Broad Institute Genome Sequencing Center for Infectious Disease"/>
            <person name="Wu L."/>
            <person name="Ma J."/>
        </authorList>
    </citation>
    <scope>NUCLEOTIDE SEQUENCE [LARGE SCALE GENOMIC DNA]</scope>
    <source>
        <strain evidence="2">JCM 18204</strain>
    </source>
</reference>
<dbReference type="SUPFAM" id="SSF49503">
    <property type="entry name" value="Cupredoxins"/>
    <property type="match status" value="1"/>
</dbReference>
<comment type="caution">
    <text evidence="1">The sequence shown here is derived from an EMBL/GenBank/DDBJ whole genome shotgun (WGS) entry which is preliminary data.</text>
</comment>
<sequence>MLALQVHAAPEGAKSTANIEGRLELAAGGGQTVEKGEVADGVVYFLPKAGTTPPRPGRFSVDTRSKGFSPAVLAVPVGSTVAFPNSDTILHNVFSRSGSNGFDLGFYGPGQARQHTFGRAGLVLVNCSVHQSMRANILVLATPHYVRPDRNGRFRLEGVPQGPGTLVFWHPRGAPTSLQLDAPGPVPKQRIVATKPPLVAGQHEGH</sequence>
<evidence type="ECO:0000313" key="2">
    <source>
        <dbReference type="Proteomes" id="UP001499959"/>
    </source>
</evidence>
<organism evidence="1 2">
    <name type="scientific">Lysobacter hankyongensis</name>
    <dbReference type="NCBI Taxonomy" id="1176535"/>
    <lineage>
        <taxon>Bacteria</taxon>
        <taxon>Pseudomonadati</taxon>
        <taxon>Pseudomonadota</taxon>
        <taxon>Gammaproteobacteria</taxon>
        <taxon>Lysobacterales</taxon>
        <taxon>Lysobacteraceae</taxon>
        <taxon>Lysobacter</taxon>
    </lineage>
</organism>
<proteinExistence type="predicted"/>
<dbReference type="EMBL" id="BAABJE010000017">
    <property type="protein sequence ID" value="GAA4802431.1"/>
    <property type="molecule type" value="Genomic_DNA"/>
</dbReference>
<keyword evidence="2" id="KW-1185">Reference proteome</keyword>
<evidence type="ECO:0000313" key="1">
    <source>
        <dbReference type="EMBL" id="GAA4802431.1"/>
    </source>
</evidence>
<name>A0ABP9C3J7_9GAMM</name>
<protein>
    <recommendedName>
        <fullName evidence="3">Methylamine utilization protein</fullName>
    </recommendedName>
</protein>
<evidence type="ECO:0008006" key="3">
    <source>
        <dbReference type="Google" id="ProtNLM"/>
    </source>
</evidence>
<dbReference type="SUPFAM" id="SSF49464">
    <property type="entry name" value="Carboxypeptidase regulatory domain-like"/>
    <property type="match status" value="1"/>
</dbReference>
<gene>
    <name evidence="1" type="ORF">GCM10023307_31420</name>
</gene>
<accession>A0ABP9C3J7</accession>
<dbReference type="Proteomes" id="UP001499959">
    <property type="component" value="Unassembled WGS sequence"/>
</dbReference>